<dbReference type="EMBL" id="KV878584">
    <property type="protein sequence ID" value="OJJ60341.1"/>
    <property type="molecule type" value="Genomic_DNA"/>
</dbReference>
<reference evidence="2" key="1">
    <citation type="journal article" date="2017" name="Genome Biol.">
        <title>Comparative genomics reveals high biological diversity and specific adaptations in the industrially and medically important fungal genus Aspergillus.</title>
        <authorList>
            <person name="de Vries R.P."/>
            <person name="Riley R."/>
            <person name="Wiebenga A."/>
            <person name="Aguilar-Osorio G."/>
            <person name="Amillis S."/>
            <person name="Uchima C.A."/>
            <person name="Anderluh G."/>
            <person name="Asadollahi M."/>
            <person name="Askin M."/>
            <person name="Barry K."/>
            <person name="Battaglia E."/>
            <person name="Bayram O."/>
            <person name="Benocci T."/>
            <person name="Braus-Stromeyer S.A."/>
            <person name="Caldana C."/>
            <person name="Canovas D."/>
            <person name="Cerqueira G.C."/>
            <person name="Chen F."/>
            <person name="Chen W."/>
            <person name="Choi C."/>
            <person name="Clum A."/>
            <person name="Dos Santos R.A."/>
            <person name="Damasio A.R."/>
            <person name="Diallinas G."/>
            <person name="Emri T."/>
            <person name="Fekete E."/>
            <person name="Flipphi M."/>
            <person name="Freyberg S."/>
            <person name="Gallo A."/>
            <person name="Gournas C."/>
            <person name="Habgood R."/>
            <person name="Hainaut M."/>
            <person name="Harispe M.L."/>
            <person name="Henrissat B."/>
            <person name="Hilden K.S."/>
            <person name="Hope R."/>
            <person name="Hossain A."/>
            <person name="Karabika E."/>
            <person name="Karaffa L."/>
            <person name="Karanyi Z."/>
            <person name="Krasevec N."/>
            <person name="Kuo A."/>
            <person name="Kusch H."/>
            <person name="LaButti K."/>
            <person name="Lagendijk E.L."/>
            <person name="Lapidus A."/>
            <person name="Levasseur A."/>
            <person name="Lindquist E."/>
            <person name="Lipzen A."/>
            <person name="Logrieco A.F."/>
            <person name="MacCabe A."/>
            <person name="Maekelae M.R."/>
            <person name="Malavazi I."/>
            <person name="Melin P."/>
            <person name="Meyer V."/>
            <person name="Mielnichuk N."/>
            <person name="Miskei M."/>
            <person name="Molnar A.P."/>
            <person name="Mule G."/>
            <person name="Ngan C.Y."/>
            <person name="Orejas M."/>
            <person name="Orosz E."/>
            <person name="Ouedraogo J.P."/>
            <person name="Overkamp K.M."/>
            <person name="Park H.-S."/>
            <person name="Perrone G."/>
            <person name="Piumi F."/>
            <person name="Punt P.J."/>
            <person name="Ram A.F."/>
            <person name="Ramon A."/>
            <person name="Rauscher S."/>
            <person name="Record E."/>
            <person name="Riano-Pachon D.M."/>
            <person name="Robert V."/>
            <person name="Roehrig J."/>
            <person name="Ruller R."/>
            <person name="Salamov A."/>
            <person name="Salih N.S."/>
            <person name="Samson R.A."/>
            <person name="Sandor E."/>
            <person name="Sanguinetti M."/>
            <person name="Schuetze T."/>
            <person name="Sepcic K."/>
            <person name="Shelest E."/>
            <person name="Sherlock G."/>
            <person name="Sophianopoulou V."/>
            <person name="Squina F.M."/>
            <person name="Sun H."/>
            <person name="Susca A."/>
            <person name="Todd R.B."/>
            <person name="Tsang A."/>
            <person name="Unkles S.E."/>
            <person name="van de Wiele N."/>
            <person name="van Rossen-Uffink D."/>
            <person name="Oliveira J.V."/>
            <person name="Vesth T.C."/>
            <person name="Visser J."/>
            <person name="Yu J.-H."/>
            <person name="Zhou M."/>
            <person name="Andersen M.R."/>
            <person name="Archer D.B."/>
            <person name="Baker S.E."/>
            <person name="Benoit I."/>
            <person name="Brakhage A.A."/>
            <person name="Braus G.H."/>
            <person name="Fischer R."/>
            <person name="Frisvad J.C."/>
            <person name="Goldman G.H."/>
            <person name="Houbraken J."/>
            <person name="Oakley B."/>
            <person name="Pocsi I."/>
            <person name="Scazzocchio C."/>
            <person name="Seiboth B."/>
            <person name="vanKuyk P.A."/>
            <person name="Wortman J."/>
            <person name="Dyer P.S."/>
            <person name="Grigoriev I.V."/>
        </authorList>
    </citation>
    <scope>NUCLEOTIDE SEQUENCE [LARGE SCALE GENOMIC DNA]</scope>
    <source>
        <strain evidence="2">CBS 593.65</strain>
    </source>
</reference>
<protein>
    <submittedName>
        <fullName evidence="1">Uncharacterized protein</fullName>
    </submittedName>
</protein>
<evidence type="ECO:0000313" key="1">
    <source>
        <dbReference type="EMBL" id="OJJ60341.1"/>
    </source>
</evidence>
<accession>A0A1L9TLS9</accession>
<dbReference type="VEuPathDB" id="FungiDB:ASPSYDRAFT_42064"/>
<keyword evidence="2" id="KW-1185">Reference proteome</keyword>
<dbReference type="Proteomes" id="UP000184356">
    <property type="component" value="Unassembled WGS sequence"/>
</dbReference>
<dbReference type="AlphaFoldDB" id="A0A1L9TLS9"/>
<sequence length="55" mass="6107">MAGRACWSCPVAERLGPTDCRKERSEDQECASEAVRVAADDEECVYVSPDETIDR</sequence>
<dbReference type="GeneID" id="63762471"/>
<gene>
    <name evidence="1" type="ORF">ASPSYDRAFT_42064</name>
</gene>
<organism evidence="1 2">
    <name type="scientific">Aspergillus sydowii CBS 593.65</name>
    <dbReference type="NCBI Taxonomy" id="1036612"/>
    <lineage>
        <taxon>Eukaryota</taxon>
        <taxon>Fungi</taxon>
        <taxon>Dikarya</taxon>
        <taxon>Ascomycota</taxon>
        <taxon>Pezizomycotina</taxon>
        <taxon>Eurotiomycetes</taxon>
        <taxon>Eurotiomycetidae</taxon>
        <taxon>Eurotiales</taxon>
        <taxon>Aspergillaceae</taxon>
        <taxon>Aspergillus</taxon>
        <taxon>Aspergillus subgen. Nidulantes</taxon>
    </lineage>
</organism>
<proteinExistence type="predicted"/>
<name>A0A1L9TLS9_9EURO</name>
<dbReference type="RefSeq" id="XP_040704147.1">
    <property type="nucleotide sequence ID" value="XM_040846398.1"/>
</dbReference>
<evidence type="ECO:0000313" key="2">
    <source>
        <dbReference type="Proteomes" id="UP000184356"/>
    </source>
</evidence>